<dbReference type="Pfam" id="PF06718">
    <property type="entry name" value="DUF1203"/>
    <property type="match status" value="1"/>
</dbReference>
<proteinExistence type="predicted"/>
<name>A0A640VQ60_9RHOB</name>
<dbReference type="EMBL" id="BLIV01000003">
    <property type="protein sequence ID" value="GFE49812.1"/>
    <property type="molecule type" value="Genomic_DNA"/>
</dbReference>
<dbReference type="Proteomes" id="UP000436522">
    <property type="component" value="Unassembled WGS sequence"/>
</dbReference>
<reference evidence="1 2" key="1">
    <citation type="submission" date="2019-12" db="EMBL/GenBank/DDBJ databases">
        <title>Roseobacter cerasinus sp. nov., isolated from seawater around aquaculture.</title>
        <authorList>
            <person name="Muramatsu S."/>
            <person name="Takabe Y."/>
            <person name="Mori K."/>
            <person name="Takaichi S."/>
            <person name="Hanada S."/>
        </authorList>
    </citation>
    <scope>NUCLEOTIDE SEQUENCE [LARGE SCALE GENOMIC DNA]</scope>
    <source>
        <strain evidence="1 2">AI77</strain>
    </source>
</reference>
<protein>
    <recommendedName>
        <fullName evidence="3">DUF1203 domain-containing protein</fullName>
    </recommendedName>
</protein>
<evidence type="ECO:0008006" key="3">
    <source>
        <dbReference type="Google" id="ProtNLM"/>
    </source>
</evidence>
<comment type="caution">
    <text evidence="1">The sequence shown here is derived from an EMBL/GenBank/DDBJ whole genome shotgun (WGS) entry which is preliminary data.</text>
</comment>
<dbReference type="AlphaFoldDB" id="A0A640VQ60"/>
<keyword evidence="2" id="KW-1185">Reference proteome</keyword>
<accession>A0A640VQ60</accession>
<evidence type="ECO:0000313" key="1">
    <source>
        <dbReference type="EMBL" id="GFE49812.1"/>
    </source>
</evidence>
<organism evidence="1 2">
    <name type="scientific">Roseobacter cerasinus</name>
    <dbReference type="NCBI Taxonomy" id="2602289"/>
    <lineage>
        <taxon>Bacteria</taxon>
        <taxon>Pseudomonadati</taxon>
        <taxon>Pseudomonadota</taxon>
        <taxon>Alphaproteobacteria</taxon>
        <taxon>Rhodobacterales</taxon>
        <taxon>Roseobacteraceae</taxon>
        <taxon>Roseobacter</taxon>
    </lineage>
</organism>
<dbReference type="InterPro" id="IPR009593">
    <property type="entry name" value="DUF1203"/>
</dbReference>
<dbReference type="RefSeq" id="WP_159975809.1">
    <property type="nucleotide sequence ID" value="NZ_BLIV01000003.1"/>
</dbReference>
<dbReference type="OrthoDB" id="5953307at2"/>
<evidence type="ECO:0000313" key="2">
    <source>
        <dbReference type="Proteomes" id="UP000436522"/>
    </source>
</evidence>
<gene>
    <name evidence="1" type="ORF">So717_15650</name>
</gene>
<sequence>MSFQIHSLPAEDFAQLFALSDEELAERQACRQVVTSKPGTPCRVSMADAEVGETVILLNYEHQPKDSPYRASHAIFVREGAAQAKLAKGEVPQVLRSRVISLRLFDADHMMIDADVLEGDGLADALTSAFENATVAYAHLHNAKPGCFAASVSRA</sequence>
<dbReference type="PIRSF" id="PIRSF034110">
    <property type="entry name" value="DUF1203"/>
    <property type="match status" value="1"/>
</dbReference>